<organism evidence="2 3">
    <name type="scientific">Listeria weihenstephanensis</name>
    <dbReference type="NCBI Taxonomy" id="1006155"/>
    <lineage>
        <taxon>Bacteria</taxon>
        <taxon>Bacillati</taxon>
        <taxon>Bacillota</taxon>
        <taxon>Bacilli</taxon>
        <taxon>Bacillales</taxon>
        <taxon>Listeriaceae</taxon>
        <taxon>Listeria</taxon>
    </lineage>
</organism>
<accession>A0A841Z9K9</accession>
<dbReference type="RefSeq" id="WP_185426426.1">
    <property type="nucleotide sequence ID" value="NZ_JAARRL010000017.1"/>
</dbReference>
<sequence length="108" mass="12033">MIYYICAVMTFISASVSLGFSLVAYKQATTESLTNAMYAFSRSFALWIGAVIPFFYHTVAYLYMIAIAMILVQFFDGLIGVKIKNRLKTFGPFVTAAANLVCLILLFI</sequence>
<evidence type="ECO:0000313" key="3">
    <source>
        <dbReference type="Proteomes" id="UP000564536"/>
    </source>
</evidence>
<dbReference type="AlphaFoldDB" id="A0A841Z9K9"/>
<protein>
    <submittedName>
        <fullName evidence="2">Uncharacterized protein</fullName>
    </submittedName>
</protein>
<dbReference type="Proteomes" id="UP000564536">
    <property type="component" value="Unassembled WGS sequence"/>
</dbReference>
<feature type="transmembrane region" description="Helical" evidence="1">
    <location>
        <begin position="6"/>
        <end position="25"/>
    </location>
</feature>
<keyword evidence="1" id="KW-0472">Membrane</keyword>
<evidence type="ECO:0000313" key="2">
    <source>
        <dbReference type="EMBL" id="MBC1501157.1"/>
    </source>
</evidence>
<feature type="transmembrane region" description="Helical" evidence="1">
    <location>
        <begin position="37"/>
        <end position="56"/>
    </location>
</feature>
<keyword evidence="1" id="KW-1133">Transmembrane helix</keyword>
<dbReference type="EMBL" id="JAARRL010000017">
    <property type="protein sequence ID" value="MBC1501157.1"/>
    <property type="molecule type" value="Genomic_DNA"/>
</dbReference>
<proteinExistence type="predicted"/>
<evidence type="ECO:0000256" key="1">
    <source>
        <dbReference type="SAM" id="Phobius"/>
    </source>
</evidence>
<gene>
    <name evidence="2" type="ORF">HB943_11140</name>
</gene>
<name>A0A841Z9K9_9LIST</name>
<keyword evidence="1" id="KW-0812">Transmembrane</keyword>
<comment type="caution">
    <text evidence="2">The sequence shown here is derived from an EMBL/GenBank/DDBJ whole genome shotgun (WGS) entry which is preliminary data.</text>
</comment>
<feature type="transmembrane region" description="Helical" evidence="1">
    <location>
        <begin position="90"/>
        <end position="107"/>
    </location>
</feature>
<reference evidence="2 3" key="1">
    <citation type="submission" date="2020-03" db="EMBL/GenBank/DDBJ databases">
        <title>Soil Listeria distribution.</title>
        <authorList>
            <person name="Liao J."/>
            <person name="Wiedmann M."/>
        </authorList>
    </citation>
    <scope>NUCLEOTIDE SEQUENCE [LARGE SCALE GENOMIC DNA]</scope>
    <source>
        <strain evidence="2 3">FSL L7-1523</strain>
    </source>
</reference>